<accession>A0A1H6FHP1</accession>
<evidence type="ECO:0000256" key="2">
    <source>
        <dbReference type="ARBA" id="ARBA00022803"/>
    </source>
</evidence>
<organism evidence="4 5">
    <name type="scientific">Candidatus Venteria ishoeyi</name>
    <dbReference type="NCBI Taxonomy" id="1899563"/>
    <lineage>
        <taxon>Bacteria</taxon>
        <taxon>Pseudomonadati</taxon>
        <taxon>Pseudomonadota</taxon>
        <taxon>Gammaproteobacteria</taxon>
        <taxon>Thiotrichales</taxon>
        <taxon>Thiotrichaceae</taxon>
        <taxon>Venteria</taxon>
    </lineage>
</organism>
<dbReference type="EMBL" id="FMSV02000552">
    <property type="protein sequence ID" value="SEH08524.1"/>
    <property type="molecule type" value="Genomic_DNA"/>
</dbReference>
<evidence type="ECO:0000313" key="4">
    <source>
        <dbReference type="EMBL" id="SEH08524.1"/>
    </source>
</evidence>
<dbReference type="InterPro" id="IPR011990">
    <property type="entry name" value="TPR-like_helical_dom_sf"/>
</dbReference>
<dbReference type="Pfam" id="PF13431">
    <property type="entry name" value="TPR_17"/>
    <property type="match status" value="1"/>
</dbReference>
<dbReference type="Proteomes" id="UP000236724">
    <property type="component" value="Unassembled WGS sequence"/>
</dbReference>
<dbReference type="PANTHER" id="PTHR44943">
    <property type="entry name" value="CELLULOSE SYNTHASE OPERON PROTEIN C"/>
    <property type="match status" value="1"/>
</dbReference>
<evidence type="ECO:0000313" key="5">
    <source>
        <dbReference type="Proteomes" id="UP000236724"/>
    </source>
</evidence>
<dbReference type="SUPFAM" id="SSF48452">
    <property type="entry name" value="TPR-like"/>
    <property type="match status" value="1"/>
</dbReference>
<sequence length="233" mass="26550">MLNENAKYDPKSAAESNTELGINYMRQGRYAVALDKLNKALEQDSKNPMAHTAMALLNEHLGKKTEVEPHYKKALSLEPDNSATHNNYAAFLCSQGRMAEAETHFQTALANPLYKTPELAYTNAGLCAVRFNKRNKAMDYFRKALQHNPNIARALYQMAELYEEQGAFTEAQAYYRRYIAIASQTPQSLWLGVRIARALNDKDAEASYALQLKSRYPEANETYQLKQSEQIYY</sequence>
<keyword evidence="2 3" id="KW-0802">TPR repeat</keyword>
<dbReference type="AlphaFoldDB" id="A0A1H6FHP1"/>
<dbReference type="InterPro" id="IPR019734">
    <property type="entry name" value="TPR_rpt"/>
</dbReference>
<dbReference type="Pfam" id="PF14559">
    <property type="entry name" value="TPR_19"/>
    <property type="match status" value="1"/>
</dbReference>
<dbReference type="NCBIfam" id="TIGR02521">
    <property type="entry name" value="type_IV_pilW"/>
    <property type="match status" value="1"/>
</dbReference>
<evidence type="ECO:0000256" key="3">
    <source>
        <dbReference type="PROSITE-ProRule" id="PRU00339"/>
    </source>
</evidence>
<proteinExistence type="predicted"/>
<reference evidence="4 5" key="1">
    <citation type="submission" date="2016-10" db="EMBL/GenBank/DDBJ databases">
        <authorList>
            <person name="de Groot N.N."/>
        </authorList>
    </citation>
    <scope>NUCLEOTIDE SEQUENCE [LARGE SCALE GENOMIC DNA]</scope>
    <source>
        <strain evidence="4">MBHS1</strain>
    </source>
</reference>
<gene>
    <name evidence="4" type="ORF">MBHS_04416</name>
</gene>
<keyword evidence="5" id="KW-1185">Reference proteome</keyword>
<feature type="repeat" description="TPR" evidence="3">
    <location>
        <begin position="152"/>
        <end position="185"/>
    </location>
</feature>
<dbReference type="InterPro" id="IPR013105">
    <property type="entry name" value="TPR_2"/>
</dbReference>
<feature type="repeat" description="TPR" evidence="3">
    <location>
        <begin position="48"/>
        <end position="81"/>
    </location>
</feature>
<dbReference type="PANTHER" id="PTHR44943:SF8">
    <property type="entry name" value="TPR REPEAT-CONTAINING PROTEIN MJ0263"/>
    <property type="match status" value="1"/>
</dbReference>
<dbReference type="Gene3D" id="1.25.40.10">
    <property type="entry name" value="Tetratricopeptide repeat domain"/>
    <property type="match status" value="1"/>
</dbReference>
<feature type="repeat" description="TPR" evidence="3">
    <location>
        <begin position="14"/>
        <end position="47"/>
    </location>
</feature>
<dbReference type="PROSITE" id="PS50005">
    <property type="entry name" value="TPR"/>
    <property type="match status" value="4"/>
</dbReference>
<protein>
    <submittedName>
        <fullName evidence="4">Photosystem I assembly protein Ycf3</fullName>
    </submittedName>
</protein>
<dbReference type="Pfam" id="PF07719">
    <property type="entry name" value="TPR_2"/>
    <property type="match status" value="1"/>
</dbReference>
<feature type="repeat" description="TPR" evidence="3">
    <location>
        <begin position="118"/>
        <end position="151"/>
    </location>
</feature>
<dbReference type="InterPro" id="IPR051685">
    <property type="entry name" value="Ycf3/AcsC/BcsC/TPR_MFPF"/>
</dbReference>
<dbReference type="InterPro" id="IPR013360">
    <property type="entry name" value="Pilus_4_PilW"/>
</dbReference>
<keyword evidence="1" id="KW-0677">Repeat</keyword>
<dbReference type="SMART" id="SM00028">
    <property type="entry name" value="TPR"/>
    <property type="match status" value="5"/>
</dbReference>
<evidence type="ECO:0000256" key="1">
    <source>
        <dbReference type="ARBA" id="ARBA00022737"/>
    </source>
</evidence>
<name>A0A1H6FHP1_9GAMM</name>